<dbReference type="InterPro" id="IPR014036">
    <property type="entry name" value="DeoR-like_C"/>
</dbReference>
<dbReference type="PANTHER" id="PTHR30363:SF44">
    <property type="entry name" value="AGA OPERON TRANSCRIPTIONAL REPRESSOR-RELATED"/>
    <property type="match status" value="1"/>
</dbReference>
<dbReference type="InterPro" id="IPR037171">
    <property type="entry name" value="NagB/RpiA_transferase-like"/>
</dbReference>
<dbReference type="PRINTS" id="PR00037">
    <property type="entry name" value="HTHLACR"/>
</dbReference>
<dbReference type="Pfam" id="PF08220">
    <property type="entry name" value="HTH_DeoR"/>
    <property type="match status" value="1"/>
</dbReference>
<dbReference type="AlphaFoldDB" id="A0A1J5Q5N5"/>
<dbReference type="Pfam" id="PF00455">
    <property type="entry name" value="DeoRC"/>
    <property type="match status" value="1"/>
</dbReference>
<evidence type="ECO:0000313" key="5">
    <source>
        <dbReference type="EMBL" id="OIQ78546.1"/>
    </source>
</evidence>
<protein>
    <submittedName>
        <fullName evidence="5">Glycerol-3-phosphate regulon repressor</fullName>
    </submittedName>
</protein>
<gene>
    <name evidence="5" type="primary">glpR_2</name>
    <name evidence="5" type="ORF">GALL_397410</name>
</gene>
<dbReference type="InterPro" id="IPR050313">
    <property type="entry name" value="Carb_Metab_HTH_regulators"/>
</dbReference>
<dbReference type="SMART" id="SM00420">
    <property type="entry name" value="HTH_DEOR"/>
    <property type="match status" value="1"/>
</dbReference>
<evidence type="ECO:0000256" key="3">
    <source>
        <dbReference type="ARBA" id="ARBA00023163"/>
    </source>
</evidence>
<dbReference type="SUPFAM" id="SSF100950">
    <property type="entry name" value="NagB/RpiA/CoA transferase-like"/>
    <property type="match status" value="1"/>
</dbReference>
<dbReference type="InterPro" id="IPR036390">
    <property type="entry name" value="WH_DNA-bd_sf"/>
</dbReference>
<reference evidence="5" key="1">
    <citation type="submission" date="2016-10" db="EMBL/GenBank/DDBJ databases">
        <title>Sequence of Gallionella enrichment culture.</title>
        <authorList>
            <person name="Poehlein A."/>
            <person name="Muehling M."/>
            <person name="Daniel R."/>
        </authorList>
    </citation>
    <scope>NUCLEOTIDE SEQUENCE</scope>
</reference>
<organism evidence="5">
    <name type="scientific">mine drainage metagenome</name>
    <dbReference type="NCBI Taxonomy" id="410659"/>
    <lineage>
        <taxon>unclassified sequences</taxon>
        <taxon>metagenomes</taxon>
        <taxon>ecological metagenomes</taxon>
    </lineage>
</organism>
<evidence type="ECO:0000259" key="4">
    <source>
        <dbReference type="PROSITE" id="PS51000"/>
    </source>
</evidence>
<dbReference type="GO" id="GO:0003677">
    <property type="term" value="F:DNA binding"/>
    <property type="evidence" value="ECO:0007669"/>
    <property type="project" value="UniProtKB-KW"/>
</dbReference>
<dbReference type="PANTHER" id="PTHR30363">
    <property type="entry name" value="HTH-TYPE TRANSCRIPTIONAL REGULATOR SRLR-RELATED"/>
    <property type="match status" value="1"/>
</dbReference>
<dbReference type="EMBL" id="MLJW01001380">
    <property type="protein sequence ID" value="OIQ78546.1"/>
    <property type="molecule type" value="Genomic_DNA"/>
</dbReference>
<feature type="domain" description="HTH deoR-type" evidence="4">
    <location>
        <begin position="3"/>
        <end position="58"/>
    </location>
</feature>
<proteinExistence type="predicted"/>
<keyword evidence="3" id="KW-0804">Transcription</keyword>
<dbReference type="SMART" id="SM01134">
    <property type="entry name" value="DeoRC"/>
    <property type="match status" value="1"/>
</dbReference>
<dbReference type="InterPro" id="IPR018356">
    <property type="entry name" value="Tscrpt_reg_HTH_DeoR_CS"/>
</dbReference>
<keyword evidence="2" id="KW-0238">DNA-binding</keyword>
<dbReference type="InterPro" id="IPR036388">
    <property type="entry name" value="WH-like_DNA-bd_sf"/>
</dbReference>
<dbReference type="Gene3D" id="3.40.50.1360">
    <property type="match status" value="1"/>
</dbReference>
<accession>A0A1J5Q5N5</accession>
<dbReference type="GO" id="GO:0003700">
    <property type="term" value="F:DNA-binding transcription factor activity"/>
    <property type="evidence" value="ECO:0007669"/>
    <property type="project" value="InterPro"/>
</dbReference>
<dbReference type="PROSITE" id="PS51000">
    <property type="entry name" value="HTH_DEOR_2"/>
    <property type="match status" value="1"/>
</dbReference>
<dbReference type="PROSITE" id="PS00894">
    <property type="entry name" value="HTH_DEOR_1"/>
    <property type="match status" value="1"/>
</dbReference>
<dbReference type="SUPFAM" id="SSF46785">
    <property type="entry name" value="Winged helix' DNA-binding domain"/>
    <property type="match status" value="1"/>
</dbReference>
<evidence type="ECO:0000256" key="2">
    <source>
        <dbReference type="ARBA" id="ARBA00023125"/>
    </source>
</evidence>
<evidence type="ECO:0000256" key="1">
    <source>
        <dbReference type="ARBA" id="ARBA00023015"/>
    </source>
</evidence>
<dbReference type="Gene3D" id="1.10.10.10">
    <property type="entry name" value="Winged helix-like DNA-binding domain superfamily/Winged helix DNA-binding domain"/>
    <property type="match status" value="1"/>
</dbReference>
<name>A0A1J5Q5N5_9ZZZZ</name>
<dbReference type="InterPro" id="IPR001034">
    <property type="entry name" value="DeoR_HTH"/>
</dbReference>
<sequence>MQRKHRLNQIVSVIVENGARDVASLSAQFQVSQATIRRDLEVLEKQRLVSRTHGGATTHAAFNDLPLSYKTAQDMTEKRRIAHEALTFLDGARVIGMTGGTTVTEFARLLLDRDGLTVVTNALNVATDLLANPQLRVFAAGGEVRRSSQETVGHTAESFLSAYNIDVAFLGVDGVDAVAGCTNYDPVGARVNAVLRERGRMNVVLADATKISRIALAQVCAMSDVDVLITDSRAPESALEEIRRQGCRVISV</sequence>
<keyword evidence="1" id="KW-0805">Transcription regulation</keyword>
<comment type="caution">
    <text evidence="5">The sequence shown here is derived from an EMBL/GenBank/DDBJ whole genome shotgun (WGS) entry which is preliminary data.</text>
</comment>